<keyword evidence="6" id="KW-1185">Reference proteome</keyword>
<gene>
    <name evidence="5" type="ORF">SAY86_006541</name>
</gene>
<accession>A0AAN7QXQ4</accession>
<evidence type="ECO:0000313" key="6">
    <source>
        <dbReference type="Proteomes" id="UP001346149"/>
    </source>
</evidence>
<dbReference type="SUPFAM" id="SSF57850">
    <property type="entry name" value="RING/U-box"/>
    <property type="match status" value="1"/>
</dbReference>
<feature type="region of interest" description="Disordered" evidence="2">
    <location>
        <begin position="319"/>
        <end position="344"/>
    </location>
</feature>
<sequence>MLTPSYLPPSINISFLILSFLLCVSIDCCALGVLDSHLVFIDFQVHRSAKLKQYKLDVRREQWLSQGKKKECLEECAGDAVQWDSSKTTIENVELRKAMDRAEGNGHGSSPSNSPISFNSILGSNDSGTNFSGSSSTSSSAGCCSGNITEEDEEGSDDGCLDDWEAMADALAANDEHQKSPVYSPPPQDLPANNIQVTGATVQSPRLGSGTIPAVTNTRAWRPDDTSRPQSLPNLTKHHSFRNPSDRYFLNGGMPWTSCNRIFNTPTSCPICCEDLDLTDSSFLPCPCGFRLCLFCHKRILEEDGRCPGCRKPYEHNPVQGEASSEGANPKFHLTRSRSLMMRP</sequence>
<dbReference type="PANTHER" id="PTHR12603">
    <property type="entry name" value="CCR4-NOT TRANSCRIPTION COMPLEX RELATED"/>
    <property type="match status" value="1"/>
</dbReference>
<dbReference type="CDD" id="cd16618">
    <property type="entry name" value="mRING-HC-C4C4_CNOT4"/>
    <property type="match status" value="1"/>
</dbReference>
<dbReference type="AlphaFoldDB" id="A0AAN7QXQ4"/>
<keyword evidence="1" id="KW-0862">Zinc</keyword>
<name>A0AAN7QXQ4_TRANT</name>
<evidence type="ECO:0000259" key="4">
    <source>
        <dbReference type="PROSITE" id="PS50089"/>
    </source>
</evidence>
<feature type="compositionally biased region" description="Acidic residues" evidence="2">
    <location>
        <begin position="149"/>
        <end position="161"/>
    </location>
</feature>
<feature type="compositionally biased region" description="Low complexity" evidence="2">
    <location>
        <begin position="129"/>
        <end position="146"/>
    </location>
</feature>
<dbReference type="GO" id="GO:0016567">
    <property type="term" value="P:protein ubiquitination"/>
    <property type="evidence" value="ECO:0007669"/>
    <property type="project" value="TreeGrafter"/>
</dbReference>
<feature type="region of interest" description="Disordered" evidence="2">
    <location>
        <begin position="129"/>
        <end position="161"/>
    </location>
</feature>
<dbReference type="EMBL" id="JAXQNO010000017">
    <property type="protein sequence ID" value="KAK4779013.1"/>
    <property type="molecule type" value="Genomic_DNA"/>
</dbReference>
<evidence type="ECO:0000256" key="3">
    <source>
        <dbReference type="SAM" id="Phobius"/>
    </source>
</evidence>
<dbReference type="Proteomes" id="UP001346149">
    <property type="component" value="Unassembled WGS sequence"/>
</dbReference>
<dbReference type="Gene3D" id="3.30.40.10">
    <property type="entry name" value="Zinc/RING finger domain, C3HC4 (zinc finger)"/>
    <property type="match status" value="1"/>
</dbReference>
<evidence type="ECO:0000313" key="5">
    <source>
        <dbReference type="EMBL" id="KAK4779013.1"/>
    </source>
</evidence>
<keyword evidence="3" id="KW-0812">Transmembrane</keyword>
<dbReference type="PANTHER" id="PTHR12603:SF0">
    <property type="entry name" value="CCR4-NOT TRANSCRIPTION COMPLEX SUBUNIT 4"/>
    <property type="match status" value="1"/>
</dbReference>
<organism evidence="5 6">
    <name type="scientific">Trapa natans</name>
    <name type="common">Water chestnut</name>
    <dbReference type="NCBI Taxonomy" id="22666"/>
    <lineage>
        <taxon>Eukaryota</taxon>
        <taxon>Viridiplantae</taxon>
        <taxon>Streptophyta</taxon>
        <taxon>Embryophyta</taxon>
        <taxon>Tracheophyta</taxon>
        <taxon>Spermatophyta</taxon>
        <taxon>Magnoliopsida</taxon>
        <taxon>eudicotyledons</taxon>
        <taxon>Gunneridae</taxon>
        <taxon>Pentapetalae</taxon>
        <taxon>rosids</taxon>
        <taxon>malvids</taxon>
        <taxon>Myrtales</taxon>
        <taxon>Lythraceae</taxon>
        <taxon>Trapa</taxon>
    </lineage>
</organism>
<dbReference type="FunFam" id="3.30.40.10:FF:000383">
    <property type="entry name" value="RING/U-box superfamily protein"/>
    <property type="match status" value="1"/>
</dbReference>
<proteinExistence type="predicted"/>
<evidence type="ECO:0000256" key="2">
    <source>
        <dbReference type="SAM" id="MobiDB-lite"/>
    </source>
</evidence>
<keyword evidence="3" id="KW-0472">Membrane</keyword>
<dbReference type="GO" id="GO:0004842">
    <property type="term" value="F:ubiquitin-protein transferase activity"/>
    <property type="evidence" value="ECO:0007669"/>
    <property type="project" value="InterPro"/>
</dbReference>
<dbReference type="InterPro" id="IPR039515">
    <property type="entry name" value="NOT4_mRING-HC-C4C4"/>
</dbReference>
<feature type="region of interest" description="Disordered" evidence="2">
    <location>
        <begin position="102"/>
        <end position="121"/>
    </location>
</feature>
<dbReference type="Pfam" id="PF14570">
    <property type="entry name" value="zf-RING_4"/>
    <property type="match status" value="1"/>
</dbReference>
<feature type="domain" description="RING-type" evidence="4">
    <location>
        <begin position="269"/>
        <end position="311"/>
    </location>
</feature>
<evidence type="ECO:0000256" key="1">
    <source>
        <dbReference type="PROSITE-ProRule" id="PRU00175"/>
    </source>
</evidence>
<dbReference type="GO" id="GO:0030014">
    <property type="term" value="C:CCR4-NOT complex"/>
    <property type="evidence" value="ECO:0007669"/>
    <property type="project" value="InterPro"/>
</dbReference>
<comment type="caution">
    <text evidence="5">The sequence shown here is derived from an EMBL/GenBank/DDBJ whole genome shotgun (WGS) entry which is preliminary data.</text>
</comment>
<feature type="region of interest" description="Disordered" evidence="2">
    <location>
        <begin position="203"/>
        <end position="238"/>
    </location>
</feature>
<dbReference type="GO" id="GO:0008270">
    <property type="term" value="F:zinc ion binding"/>
    <property type="evidence" value="ECO:0007669"/>
    <property type="project" value="UniProtKB-KW"/>
</dbReference>
<dbReference type="InterPro" id="IPR013083">
    <property type="entry name" value="Znf_RING/FYVE/PHD"/>
</dbReference>
<feature type="compositionally biased region" description="Low complexity" evidence="2">
    <location>
        <begin position="109"/>
        <end position="121"/>
    </location>
</feature>
<dbReference type="PROSITE" id="PS50089">
    <property type="entry name" value="ZF_RING_2"/>
    <property type="match status" value="1"/>
</dbReference>
<feature type="transmembrane region" description="Helical" evidence="3">
    <location>
        <begin position="12"/>
        <end position="34"/>
    </location>
</feature>
<dbReference type="InterPro" id="IPR001841">
    <property type="entry name" value="Znf_RING"/>
</dbReference>
<dbReference type="InterPro" id="IPR039780">
    <property type="entry name" value="Mot2"/>
</dbReference>
<keyword evidence="1" id="KW-0479">Metal-binding</keyword>
<keyword evidence="3" id="KW-1133">Transmembrane helix</keyword>
<reference evidence="5 6" key="1">
    <citation type="journal article" date="2023" name="Hortic Res">
        <title>Pangenome of water caltrop reveals structural variations and asymmetric subgenome divergence after allopolyploidization.</title>
        <authorList>
            <person name="Zhang X."/>
            <person name="Chen Y."/>
            <person name="Wang L."/>
            <person name="Yuan Y."/>
            <person name="Fang M."/>
            <person name="Shi L."/>
            <person name="Lu R."/>
            <person name="Comes H.P."/>
            <person name="Ma Y."/>
            <person name="Chen Y."/>
            <person name="Huang G."/>
            <person name="Zhou Y."/>
            <person name="Zheng Z."/>
            <person name="Qiu Y."/>
        </authorList>
    </citation>
    <scope>NUCLEOTIDE SEQUENCE [LARGE SCALE GENOMIC DNA]</scope>
    <source>
        <strain evidence="5">F231</strain>
    </source>
</reference>
<protein>
    <recommendedName>
        <fullName evidence="4">RING-type domain-containing protein</fullName>
    </recommendedName>
</protein>
<keyword evidence="1" id="KW-0863">Zinc-finger</keyword>